<name>A0A1S2QK09_9ACTN</name>
<evidence type="ECO:0000256" key="1">
    <source>
        <dbReference type="SAM" id="Phobius"/>
    </source>
</evidence>
<organism evidence="2 3">
    <name type="scientific">Streptomyces monashensis</name>
    <dbReference type="NCBI Taxonomy" id="1678012"/>
    <lineage>
        <taxon>Bacteria</taxon>
        <taxon>Bacillati</taxon>
        <taxon>Actinomycetota</taxon>
        <taxon>Actinomycetes</taxon>
        <taxon>Kitasatosporales</taxon>
        <taxon>Streptomycetaceae</taxon>
        <taxon>Streptomyces</taxon>
    </lineage>
</organism>
<dbReference type="Proteomes" id="UP000179642">
    <property type="component" value="Unassembled WGS sequence"/>
</dbReference>
<keyword evidence="1" id="KW-1133">Transmembrane helix</keyword>
<keyword evidence="1" id="KW-0472">Membrane</keyword>
<evidence type="ECO:0000313" key="3">
    <source>
        <dbReference type="Proteomes" id="UP000179642"/>
    </source>
</evidence>
<dbReference type="AlphaFoldDB" id="A0A1S2QK09"/>
<dbReference type="RefSeq" id="WP_071380144.1">
    <property type="nucleotide sequence ID" value="NZ_MLYO01000015.1"/>
</dbReference>
<sequence length="166" mass="17332">MRKAPAALGEVLAWWAVLVVVNVLFISTVSPLELVVVAGGSLIAAVAARAVHTASGARLGGTRRWGAATLAWPGAVLTDLSRLCRATTRALGGRSSQGSLKMMTLSPGTGAAWACALLSSTPGAYVVDVHVREPRRTGRASQTAVAHFLSDDRTSLEDLLTEGMRR</sequence>
<comment type="caution">
    <text evidence="2">The sequence shown here is derived from an EMBL/GenBank/DDBJ whole genome shotgun (WGS) entry which is preliminary data.</text>
</comment>
<evidence type="ECO:0000313" key="2">
    <source>
        <dbReference type="EMBL" id="OIK06414.1"/>
    </source>
</evidence>
<accession>A0A1S2QK09</accession>
<reference evidence="2 3" key="1">
    <citation type="submission" date="2016-10" db="EMBL/GenBank/DDBJ databases">
        <title>Genome sequence of Streptomyces sp. MUSC 1.</title>
        <authorList>
            <person name="Lee L.-H."/>
            <person name="Ser H.-L."/>
            <person name="Law J.W.-F."/>
        </authorList>
    </citation>
    <scope>NUCLEOTIDE SEQUENCE [LARGE SCALE GENOMIC DNA]</scope>
    <source>
        <strain evidence="2 3">MUSC 1</strain>
    </source>
</reference>
<feature type="transmembrane region" description="Helical" evidence="1">
    <location>
        <begin position="35"/>
        <end position="54"/>
    </location>
</feature>
<dbReference type="EMBL" id="MLYO01000015">
    <property type="protein sequence ID" value="OIK06414.1"/>
    <property type="molecule type" value="Genomic_DNA"/>
</dbReference>
<feature type="transmembrane region" description="Helical" evidence="1">
    <location>
        <begin position="12"/>
        <end position="29"/>
    </location>
</feature>
<protein>
    <submittedName>
        <fullName evidence="2">Uncharacterized protein</fullName>
    </submittedName>
</protein>
<keyword evidence="1" id="KW-0812">Transmembrane</keyword>
<proteinExistence type="predicted"/>
<gene>
    <name evidence="2" type="ORF">BIV23_08535</name>
</gene>
<dbReference type="OrthoDB" id="4296742at2"/>
<keyword evidence="3" id="KW-1185">Reference proteome</keyword>